<sequence>MCMKDPYMFLTIIVPGPKNPKQRIDVFLQPLIKELTTLWKGVPTYDISKERNFTMRAALLWTINDFPAYGMLSGWSTAGKKACPYCMENSKAFSLSNGGKVSWFDCHRQFLPEDHPFRRNKNDFIKNRAELSQSPLTLTGEQVIKQIDEFELKEITEIGGAEFNASISKSCRWRKRSIFWNFPYWSTNLIRHNLDVMHIEKNIFEKVFEMVMDIEGKTKDNAKARDDVKIYCKRKELEKNESTGKYPKACYSLGKEEKKAVYDWVAKLKFPDGYVSNMERCVDMKKYKMFGMKSHDCHVFMQLLIPIAFRELLPITVWKALTELRLFFKDLTCTTIEMDDMIRLQTEIPVILCRRGLCGLGVDRFLGKLKKKVTNKAKVESSIANAYLIEETSMFCSHYFEPHVKTKMNRVPRNDDGGDEELYEGTISVFMSSGRLSGQAKKDIKTIEPNLTDAQVDTRLEREFANWFNDYAHNSGNIDSQIIKDVASGPLRSVVTYPVYFVNGYKFHTSEHGSGRSTYNSGVCLKGSNYSDKSNDYYGNLVEIVQLEYPALPIKRVVLFRCDWFDPTPNVGMKVHKGYNLVDVNHKRRFNRYEPFILASQSSQVYYTSYPSLRRDKVDWWAVSKAKPRSFIDLSGDNMAFQDDEVNTHSLDDVDSDDSDDASLGNDTD</sequence>
<dbReference type="Pfam" id="PF13952">
    <property type="entry name" value="DUF4216"/>
    <property type="match status" value="1"/>
</dbReference>
<keyword evidence="5" id="KW-1185">Reference proteome</keyword>
<evidence type="ECO:0000256" key="1">
    <source>
        <dbReference type="SAM" id="MobiDB-lite"/>
    </source>
</evidence>
<organism evidence="4 5">
    <name type="scientific">Tanacetum coccineum</name>
    <dbReference type="NCBI Taxonomy" id="301880"/>
    <lineage>
        <taxon>Eukaryota</taxon>
        <taxon>Viridiplantae</taxon>
        <taxon>Streptophyta</taxon>
        <taxon>Embryophyta</taxon>
        <taxon>Tracheophyta</taxon>
        <taxon>Spermatophyta</taxon>
        <taxon>Magnoliopsida</taxon>
        <taxon>eudicotyledons</taxon>
        <taxon>Gunneridae</taxon>
        <taxon>Pentapetalae</taxon>
        <taxon>asterids</taxon>
        <taxon>campanulids</taxon>
        <taxon>Asterales</taxon>
        <taxon>Asteraceae</taxon>
        <taxon>Asteroideae</taxon>
        <taxon>Anthemideae</taxon>
        <taxon>Anthemidinae</taxon>
        <taxon>Tanacetum</taxon>
    </lineage>
</organism>
<reference evidence="4" key="2">
    <citation type="submission" date="2022-01" db="EMBL/GenBank/DDBJ databases">
        <authorList>
            <person name="Yamashiro T."/>
            <person name="Shiraishi A."/>
            <person name="Satake H."/>
            <person name="Nakayama K."/>
        </authorList>
    </citation>
    <scope>NUCLEOTIDE SEQUENCE</scope>
</reference>
<dbReference type="Pfam" id="PF13960">
    <property type="entry name" value="DUF4218"/>
    <property type="match status" value="1"/>
</dbReference>
<feature type="domain" description="DUF4218" evidence="3">
    <location>
        <begin position="362"/>
        <end position="414"/>
    </location>
</feature>
<dbReference type="PANTHER" id="PTHR48258">
    <property type="entry name" value="DUF4218 DOMAIN-CONTAINING PROTEIN-RELATED"/>
    <property type="match status" value="1"/>
</dbReference>
<gene>
    <name evidence="4" type="ORF">Tco_0653515</name>
</gene>
<evidence type="ECO:0000259" key="2">
    <source>
        <dbReference type="Pfam" id="PF13952"/>
    </source>
</evidence>
<dbReference type="InterPro" id="IPR025312">
    <property type="entry name" value="DUF4216"/>
</dbReference>
<dbReference type="EMBL" id="BQNB010009100">
    <property type="protein sequence ID" value="GJS58731.1"/>
    <property type="molecule type" value="Genomic_DNA"/>
</dbReference>
<name>A0ABQ4X0L6_9ASTR</name>
<feature type="region of interest" description="Disordered" evidence="1">
    <location>
        <begin position="646"/>
        <end position="669"/>
    </location>
</feature>
<accession>A0ABQ4X0L6</accession>
<dbReference type="PANTHER" id="PTHR48258:SF4">
    <property type="entry name" value="DUF4216 DOMAIN-CONTAINING PROTEIN"/>
    <property type="match status" value="1"/>
</dbReference>
<protein>
    <recommendedName>
        <fullName evidence="6">DUF4216 domain-containing protein</fullName>
    </recommendedName>
</protein>
<evidence type="ECO:0008006" key="6">
    <source>
        <dbReference type="Google" id="ProtNLM"/>
    </source>
</evidence>
<evidence type="ECO:0000259" key="3">
    <source>
        <dbReference type="Pfam" id="PF13960"/>
    </source>
</evidence>
<dbReference type="InterPro" id="IPR004242">
    <property type="entry name" value="Transposase_21"/>
</dbReference>
<evidence type="ECO:0000313" key="4">
    <source>
        <dbReference type="EMBL" id="GJS58731.1"/>
    </source>
</evidence>
<dbReference type="Proteomes" id="UP001151760">
    <property type="component" value="Unassembled WGS sequence"/>
</dbReference>
<feature type="domain" description="DUF4216" evidence="2">
    <location>
        <begin position="546"/>
        <end position="623"/>
    </location>
</feature>
<reference evidence="4" key="1">
    <citation type="journal article" date="2022" name="Int. J. Mol. Sci.">
        <title>Draft Genome of Tanacetum Coccineum: Genomic Comparison of Closely Related Tanacetum-Family Plants.</title>
        <authorList>
            <person name="Yamashiro T."/>
            <person name="Shiraishi A."/>
            <person name="Nakayama K."/>
            <person name="Satake H."/>
        </authorList>
    </citation>
    <scope>NUCLEOTIDE SEQUENCE</scope>
</reference>
<evidence type="ECO:0000313" key="5">
    <source>
        <dbReference type="Proteomes" id="UP001151760"/>
    </source>
</evidence>
<dbReference type="InterPro" id="IPR025452">
    <property type="entry name" value="DUF4218"/>
</dbReference>
<proteinExistence type="predicted"/>
<dbReference type="Pfam" id="PF02992">
    <property type="entry name" value="Transposase_21"/>
    <property type="match status" value="1"/>
</dbReference>
<comment type="caution">
    <text evidence="4">The sequence shown here is derived from an EMBL/GenBank/DDBJ whole genome shotgun (WGS) entry which is preliminary data.</text>
</comment>